<evidence type="ECO:0000256" key="3">
    <source>
        <dbReference type="ARBA" id="ARBA00023125"/>
    </source>
</evidence>
<dbReference type="RefSeq" id="WP_150356006.1">
    <property type="nucleotide sequence ID" value="NZ_JAJJPB010000011.1"/>
</dbReference>
<dbReference type="SMART" id="SM00862">
    <property type="entry name" value="Trans_reg_C"/>
    <property type="match status" value="1"/>
</dbReference>
<protein>
    <recommendedName>
        <fullName evidence="1">Stage 0 sporulation protein A homolog</fullName>
    </recommendedName>
</protein>
<feature type="modified residue" description="4-aspartylphosphate" evidence="6">
    <location>
        <position position="53"/>
    </location>
</feature>
<dbReference type="Gene3D" id="1.10.10.10">
    <property type="entry name" value="Winged helix-like DNA-binding domain superfamily/Winged helix DNA-binding domain"/>
    <property type="match status" value="1"/>
</dbReference>
<evidence type="ECO:0000259" key="8">
    <source>
        <dbReference type="PROSITE" id="PS50110"/>
    </source>
</evidence>
<dbReference type="PROSITE" id="PS51755">
    <property type="entry name" value="OMPR_PHOB"/>
    <property type="match status" value="1"/>
</dbReference>
<comment type="caution">
    <text evidence="10">The sequence shown here is derived from an EMBL/GenBank/DDBJ whole genome shotgun (WGS) entry which is preliminary data.</text>
</comment>
<evidence type="ECO:0000256" key="4">
    <source>
        <dbReference type="ARBA" id="ARBA00023163"/>
    </source>
</evidence>
<dbReference type="InterPro" id="IPR001789">
    <property type="entry name" value="Sig_transdc_resp-reg_receiver"/>
</dbReference>
<keyword evidence="6" id="KW-0597">Phosphoprotein</keyword>
<dbReference type="SUPFAM" id="SSF52172">
    <property type="entry name" value="CheY-like"/>
    <property type="match status" value="1"/>
</dbReference>
<evidence type="ECO:0000259" key="9">
    <source>
        <dbReference type="PROSITE" id="PS51755"/>
    </source>
</evidence>
<evidence type="ECO:0000313" key="10">
    <source>
        <dbReference type="EMBL" id="MCC9295147.1"/>
    </source>
</evidence>
<proteinExistence type="predicted"/>
<evidence type="ECO:0000256" key="6">
    <source>
        <dbReference type="PROSITE-ProRule" id="PRU00169"/>
    </source>
</evidence>
<dbReference type="Gene3D" id="3.40.50.2300">
    <property type="match status" value="1"/>
</dbReference>
<dbReference type="PROSITE" id="PS50110">
    <property type="entry name" value="RESPONSE_REGULATORY"/>
    <property type="match status" value="1"/>
</dbReference>
<dbReference type="CDD" id="cd17574">
    <property type="entry name" value="REC_OmpR"/>
    <property type="match status" value="1"/>
</dbReference>
<feature type="domain" description="OmpR/PhoB-type" evidence="9">
    <location>
        <begin position="127"/>
        <end position="223"/>
    </location>
</feature>
<evidence type="ECO:0000256" key="2">
    <source>
        <dbReference type="ARBA" id="ARBA00023015"/>
    </source>
</evidence>
<name>A0ABS8N5T6_9CLOT</name>
<dbReference type="Gene3D" id="6.10.250.690">
    <property type="match status" value="1"/>
</dbReference>
<keyword evidence="3 7" id="KW-0238">DNA-binding</keyword>
<dbReference type="SMART" id="SM00448">
    <property type="entry name" value="REC"/>
    <property type="match status" value="1"/>
</dbReference>
<evidence type="ECO:0000256" key="1">
    <source>
        <dbReference type="ARBA" id="ARBA00018672"/>
    </source>
</evidence>
<dbReference type="InterPro" id="IPR001867">
    <property type="entry name" value="OmpR/PhoB-type_DNA-bd"/>
</dbReference>
<feature type="domain" description="Response regulatory" evidence="8">
    <location>
        <begin position="4"/>
        <end position="117"/>
    </location>
</feature>
<dbReference type="Proteomes" id="UP001165422">
    <property type="component" value="Unassembled WGS sequence"/>
</dbReference>
<evidence type="ECO:0000256" key="5">
    <source>
        <dbReference type="ARBA" id="ARBA00024867"/>
    </source>
</evidence>
<dbReference type="InterPro" id="IPR036388">
    <property type="entry name" value="WH-like_DNA-bd_sf"/>
</dbReference>
<dbReference type="InterPro" id="IPR016032">
    <property type="entry name" value="Sig_transdc_resp-reg_C-effctor"/>
</dbReference>
<accession>A0ABS8N5T6</accession>
<reference evidence="10" key="1">
    <citation type="submission" date="2021-11" db="EMBL/GenBank/DDBJ databases">
        <authorList>
            <person name="Qingchun L."/>
            <person name="Dong Z."/>
            <person name="Zongwei Q."/>
            <person name="Jia Z."/>
            <person name="Duotao L."/>
        </authorList>
    </citation>
    <scope>NUCLEOTIDE SEQUENCE</scope>
    <source>
        <strain evidence="10">WLY-B-L2</strain>
    </source>
</reference>
<gene>
    <name evidence="10" type="ORF">LN736_09800</name>
</gene>
<dbReference type="CDD" id="cd00383">
    <property type="entry name" value="trans_reg_C"/>
    <property type="match status" value="1"/>
</dbReference>
<dbReference type="EMBL" id="JAJJPB010000011">
    <property type="protein sequence ID" value="MCC9295147.1"/>
    <property type="molecule type" value="Genomic_DNA"/>
</dbReference>
<feature type="DNA-binding region" description="OmpR/PhoB-type" evidence="7">
    <location>
        <begin position="127"/>
        <end position="223"/>
    </location>
</feature>
<evidence type="ECO:0000313" key="11">
    <source>
        <dbReference type="Proteomes" id="UP001165422"/>
    </source>
</evidence>
<sequence>MNRTILMVDDEQRMRVLIEAYLKREGLNVILAENGRDALEKFKKNQVDLVVLDIMMPVMDGWAACKELRKISNVPIIMLTARAEDEDQLLGFQLGTDSYVTKPISPKILVAKVKALLKRVYDEDDSVRENIYGGIFINEEGHEVKVDGETVYLSPKEFELLCYLIKNKNIVLSREKILDSIWGLDYYGDLRTVDTHVKRLREKLGVKSYLITTVRGIGYKFEVKNNEDKKHFLGK</sequence>
<dbReference type="SUPFAM" id="SSF46894">
    <property type="entry name" value="C-terminal effector domain of the bipartite response regulators"/>
    <property type="match status" value="1"/>
</dbReference>
<evidence type="ECO:0000256" key="7">
    <source>
        <dbReference type="PROSITE-ProRule" id="PRU01091"/>
    </source>
</evidence>
<dbReference type="PANTHER" id="PTHR48111:SF73">
    <property type="entry name" value="ALKALINE PHOSPHATASE SYNTHESIS TRANSCRIPTIONAL REGULATORY PROTEIN PHOP"/>
    <property type="match status" value="1"/>
</dbReference>
<keyword evidence="4" id="KW-0804">Transcription</keyword>
<organism evidence="10 11">
    <name type="scientific">Clostridium aromativorans</name>
    <dbReference type="NCBI Taxonomy" id="2836848"/>
    <lineage>
        <taxon>Bacteria</taxon>
        <taxon>Bacillati</taxon>
        <taxon>Bacillota</taxon>
        <taxon>Clostridia</taxon>
        <taxon>Eubacteriales</taxon>
        <taxon>Clostridiaceae</taxon>
        <taxon>Clostridium</taxon>
    </lineage>
</organism>
<dbReference type="Pfam" id="PF00486">
    <property type="entry name" value="Trans_reg_C"/>
    <property type="match status" value="1"/>
</dbReference>
<dbReference type="InterPro" id="IPR011006">
    <property type="entry name" value="CheY-like_superfamily"/>
</dbReference>
<keyword evidence="11" id="KW-1185">Reference proteome</keyword>
<comment type="function">
    <text evidence="5">May play the central regulatory role in sporulation. It may be an element of the effector pathway responsible for the activation of sporulation genes in response to nutritional stress. Spo0A may act in concert with spo0H (a sigma factor) to control the expression of some genes that are critical to the sporulation process.</text>
</comment>
<keyword evidence="2" id="KW-0805">Transcription regulation</keyword>
<dbReference type="Pfam" id="PF00072">
    <property type="entry name" value="Response_reg"/>
    <property type="match status" value="1"/>
</dbReference>
<dbReference type="InterPro" id="IPR039420">
    <property type="entry name" value="WalR-like"/>
</dbReference>
<dbReference type="PANTHER" id="PTHR48111">
    <property type="entry name" value="REGULATOR OF RPOS"/>
    <property type="match status" value="1"/>
</dbReference>